<feature type="transmembrane region" description="Helical" evidence="6">
    <location>
        <begin position="318"/>
        <end position="336"/>
    </location>
</feature>
<feature type="transmembrane region" description="Helical" evidence="6">
    <location>
        <begin position="62"/>
        <end position="82"/>
    </location>
</feature>
<proteinExistence type="predicted"/>
<evidence type="ECO:0000256" key="4">
    <source>
        <dbReference type="ARBA" id="ARBA00022989"/>
    </source>
</evidence>
<organism evidence="8 9">
    <name type="scientific">Microtetraspora malaysiensis</name>
    <dbReference type="NCBI Taxonomy" id="161358"/>
    <lineage>
        <taxon>Bacteria</taxon>
        <taxon>Bacillati</taxon>
        <taxon>Actinomycetota</taxon>
        <taxon>Actinomycetes</taxon>
        <taxon>Streptosporangiales</taxon>
        <taxon>Streptosporangiaceae</taxon>
        <taxon>Microtetraspora</taxon>
    </lineage>
</organism>
<feature type="transmembrane region" description="Helical" evidence="6">
    <location>
        <begin position="119"/>
        <end position="142"/>
    </location>
</feature>
<sequence length="435" mass="46956">MTYTTRVDGSDQRDTRQETLYRKIGRRLLPLLMVCYVFAALDRVNIGFAKLQMSEDIGISEAVYGLGAGIFFIGYALFEVPSNLMLARIGTRKTIVRIMLLWGLTSTGMMFVHDTTSFLILRFLLGVFEAGFAPGIIFYLSYWYPPARLAAPMALFMLAGPISSVIGGPVSTWIMTGLDGAWGLAGWHWMFALEGVPTILLGLVVWRTLADSPAQARWLSAEEKALVARDIDTGQNPHGRHQFRQVLRDPRVYGLALSYFFLISGMYAMIFWLPTILSDSGVESITAVGLYSALPYAAAIVVMVVLSRRSDRRGERRLHSAVPAIVAAAAMTVAAFTTDQLAVALTAIVISTACSWGSYAVFWSMPSSYLSGTAAAGGIALINSIGLFGGFVSPTLLGYLKEATGGDLAGLLVLVGMLLAGGIGIAATRLPARNH</sequence>
<feature type="transmembrane region" description="Helical" evidence="6">
    <location>
        <begin position="252"/>
        <end position="273"/>
    </location>
</feature>
<dbReference type="Pfam" id="PF07690">
    <property type="entry name" value="MFS_1"/>
    <property type="match status" value="1"/>
</dbReference>
<dbReference type="InterPro" id="IPR011701">
    <property type="entry name" value="MFS"/>
</dbReference>
<feature type="transmembrane region" description="Helical" evidence="6">
    <location>
        <begin position="285"/>
        <end position="306"/>
    </location>
</feature>
<dbReference type="InterPro" id="IPR036259">
    <property type="entry name" value="MFS_trans_sf"/>
</dbReference>
<gene>
    <name evidence="8" type="ORF">ACFYXI_27950</name>
</gene>
<feature type="transmembrane region" description="Helical" evidence="6">
    <location>
        <begin position="374"/>
        <end position="396"/>
    </location>
</feature>
<accession>A0ABW6SWQ0</accession>
<dbReference type="Proteomes" id="UP001602013">
    <property type="component" value="Unassembled WGS sequence"/>
</dbReference>
<dbReference type="RefSeq" id="WP_387415508.1">
    <property type="nucleotide sequence ID" value="NZ_JBIASD010000021.1"/>
</dbReference>
<protein>
    <submittedName>
        <fullName evidence="8">MFS transporter</fullName>
    </submittedName>
</protein>
<dbReference type="SUPFAM" id="SSF103473">
    <property type="entry name" value="MFS general substrate transporter"/>
    <property type="match status" value="1"/>
</dbReference>
<keyword evidence="5 6" id="KW-0472">Membrane</keyword>
<keyword evidence="9" id="KW-1185">Reference proteome</keyword>
<dbReference type="PANTHER" id="PTHR43791">
    <property type="entry name" value="PERMEASE-RELATED"/>
    <property type="match status" value="1"/>
</dbReference>
<evidence type="ECO:0000313" key="9">
    <source>
        <dbReference type="Proteomes" id="UP001602013"/>
    </source>
</evidence>
<dbReference type="InterPro" id="IPR020846">
    <property type="entry name" value="MFS_dom"/>
</dbReference>
<keyword evidence="4 6" id="KW-1133">Transmembrane helix</keyword>
<dbReference type="CDD" id="cd17319">
    <property type="entry name" value="MFS_ExuT_GudP_like"/>
    <property type="match status" value="1"/>
</dbReference>
<evidence type="ECO:0000256" key="3">
    <source>
        <dbReference type="ARBA" id="ARBA00022692"/>
    </source>
</evidence>
<name>A0ABW6SWQ0_9ACTN</name>
<feature type="transmembrane region" description="Helical" evidence="6">
    <location>
        <begin position="408"/>
        <end position="427"/>
    </location>
</feature>
<evidence type="ECO:0000256" key="6">
    <source>
        <dbReference type="SAM" id="Phobius"/>
    </source>
</evidence>
<evidence type="ECO:0000259" key="7">
    <source>
        <dbReference type="PROSITE" id="PS50850"/>
    </source>
</evidence>
<feature type="transmembrane region" description="Helical" evidence="6">
    <location>
        <begin position="342"/>
        <end position="362"/>
    </location>
</feature>
<comment type="subcellular location">
    <subcellularLocation>
        <location evidence="1">Cell membrane</location>
        <topology evidence="1">Multi-pass membrane protein</topology>
    </subcellularLocation>
</comment>
<evidence type="ECO:0000313" key="8">
    <source>
        <dbReference type="EMBL" id="MFF3669430.1"/>
    </source>
</evidence>
<dbReference type="PROSITE" id="PS50850">
    <property type="entry name" value="MFS"/>
    <property type="match status" value="1"/>
</dbReference>
<evidence type="ECO:0000256" key="5">
    <source>
        <dbReference type="ARBA" id="ARBA00023136"/>
    </source>
</evidence>
<dbReference type="EMBL" id="JBIASD010000021">
    <property type="protein sequence ID" value="MFF3669430.1"/>
    <property type="molecule type" value="Genomic_DNA"/>
</dbReference>
<evidence type="ECO:0000256" key="2">
    <source>
        <dbReference type="ARBA" id="ARBA00022448"/>
    </source>
</evidence>
<dbReference type="Gene3D" id="1.20.1250.20">
    <property type="entry name" value="MFS general substrate transporter like domains"/>
    <property type="match status" value="2"/>
</dbReference>
<feature type="transmembrane region" description="Helical" evidence="6">
    <location>
        <begin position="28"/>
        <end position="50"/>
    </location>
</feature>
<reference evidence="8 9" key="1">
    <citation type="submission" date="2024-10" db="EMBL/GenBank/DDBJ databases">
        <title>The Natural Products Discovery Center: Release of the First 8490 Sequenced Strains for Exploring Actinobacteria Biosynthetic Diversity.</title>
        <authorList>
            <person name="Kalkreuter E."/>
            <person name="Kautsar S.A."/>
            <person name="Yang D."/>
            <person name="Bader C.D."/>
            <person name="Teijaro C.N."/>
            <person name="Fluegel L."/>
            <person name="Davis C.M."/>
            <person name="Simpson J.R."/>
            <person name="Lauterbach L."/>
            <person name="Steele A.D."/>
            <person name="Gui C."/>
            <person name="Meng S."/>
            <person name="Li G."/>
            <person name="Viehrig K."/>
            <person name="Ye F."/>
            <person name="Su P."/>
            <person name="Kiefer A.F."/>
            <person name="Nichols A."/>
            <person name="Cepeda A.J."/>
            <person name="Yan W."/>
            <person name="Fan B."/>
            <person name="Jiang Y."/>
            <person name="Adhikari A."/>
            <person name="Zheng C.-J."/>
            <person name="Schuster L."/>
            <person name="Cowan T.M."/>
            <person name="Smanski M.J."/>
            <person name="Chevrette M.G."/>
            <person name="De Carvalho L.P.S."/>
            <person name="Shen B."/>
        </authorList>
    </citation>
    <scope>NUCLEOTIDE SEQUENCE [LARGE SCALE GENOMIC DNA]</scope>
    <source>
        <strain evidence="8 9">NPDC002173</strain>
    </source>
</reference>
<keyword evidence="2" id="KW-0813">Transport</keyword>
<evidence type="ECO:0000256" key="1">
    <source>
        <dbReference type="ARBA" id="ARBA00004651"/>
    </source>
</evidence>
<comment type="caution">
    <text evidence="8">The sequence shown here is derived from an EMBL/GenBank/DDBJ whole genome shotgun (WGS) entry which is preliminary data.</text>
</comment>
<feature type="transmembrane region" description="Helical" evidence="6">
    <location>
        <begin position="187"/>
        <end position="209"/>
    </location>
</feature>
<keyword evidence="3 6" id="KW-0812">Transmembrane</keyword>
<feature type="transmembrane region" description="Helical" evidence="6">
    <location>
        <begin position="154"/>
        <end position="175"/>
    </location>
</feature>
<feature type="transmembrane region" description="Helical" evidence="6">
    <location>
        <begin position="94"/>
        <end position="113"/>
    </location>
</feature>
<feature type="domain" description="Major facilitator superfamily (MFS) profile" evidence="7">
    <location>
        <begin position="28"/>
        <end position="434"/>
    </location>
</feature>
<dbReference type="PANTHER" id="PTHR43791:SF36">
    <property type="entry name" value="TRANSPORTER, PUTATIVE (AFU_ORTHOLOGUE AFUA_6G08340)-RELATED"/>
    <property type="match status" value="1"/>
</dbReference>